<dbReference type="InterPro" id="IPR022689">
    <property type="entry name" value="Iron_dep_repressor"/>
</dbReference>
<dbReference type="SUPFAM" id="SSF47979">
    <property type="entry name" value="Iron-dependent repressor protein, dimerization domain"/>
    <property type="match status" value="1"/>
</dbReference>
<dbReference type="InterPro" id="IPR007167">
    <property type="entry name" value="Fe-transptr_FeoA-like"/>
</dbReference>
<dbReference type="Gene3D" id="1.10.60.10">
    <property type="entry name" value="Iron dependent repressor, metal binding and dimerisation domain"/>
    <property type="match status" value="1"/>
</dbReference>
<evidence type="ECO:0000256" key="7">
    <source>
        <dbReference type="ARBA" id="ARBA00023015"/>
    </source>
</evidence>
<protein>
    <recommendedName>
        <fullName evidence="12">Manganese transport regulator</fullName>
    </recommendedName>
</protein>
<dbReference type="GO" id="GO:0046983">
    <property type="term" value="F:protein dimerization activity"/>
    <property type="evidence" value="ECO:0007669"/>
    <property type="project" value="InterPro"/>
</dbReference>
<dbReference type="CDD" id="cd00090">
    <property type="entry name" value="HTH_ARSR"/>
    <property type="match status" value="1"/>
</dbReference>
<dbReference type="GO" id="GO:0003700">
    <property type="term" value="F:DNA-binding transcription factor activity"/>
    <property type="evidence" value="ECO:0007669"/>
    <property type="project" value="InterPro"/>
</dbReference>
<evidence type="ECO:0000256" key="12">
    <source>
        <dbReference type="ARBA" id="ARBA00032593"/>
    </source>
</evidence>
<dbReference type="InterPro" id="IPR036388">
    <property type="entry name" value="WH-like_DNA-bd_sf"/>
</dbReference>
<comment type="subunit">
    <text evidence="3">Homodimer.</text>
</comment>
<dbReference type="FunFam" id="1.10.60.10:FF:000004">
    <property type="entry name" value="DtxR family transcriptional regulator"/>
    <property type="match status" value="1"/>
</dbReference>
<proteinExistence type="inferred from homology"/>
<keyword evidence="6" id="KW-0408">Iron</keyword>
<dbReference type="Pfam" id="PF04023">
    <property type="entry name" value="FeoA"/>
    <property type="match status" value="1"/>
</dbReference>
<keyword evidence="10" id="KW-0804">Transcription</keyword>
<dbReference type="InterPro" id="IPR011991">
    <property type="entry name" value="ArsR-like_HTH"/>
</dbReference>
<accession>A0A1J5REX8</accession>
<evidence type="ECO:0000256" key="8">
    <source>
        <dbReference type="ARBA" id="ARBA00023125"/>
    </source>
</evidence>
<evidence type="ECO:0000256" key="2">
    <source>
        <dbReference type="ARBA" id="ARBA00007871"/>
    </source>
</evidence>
<feature type="domain" description="HTH dtxR-type" evidence="13">
    <location>
        <begin position="1"/>
        <end position="60"/>
    </location>
</feature>
<dbReference type="InterPro" id="IPR012318">
    <property type="entry name" value="HTH_CRP"/>
</dbReference>
<dbReference type="GO" id="GO:0045892">
    <property type="term" value="P:negative regulation of DNA-templated transcription"/>
    <property type="evidence" value="ECO:0007669"/>
    <property type="project" value="TreeGrafter"/>
</dbReference>
<keyword evidence="7" id="KW-0805">Transcription regulation</keyword>
<dbReference type="InterPro" id="IPR008988">
    <property type="entry name" value="Transcriptional_repressor_C"/>
</dbReference>
<dbReference type="SMART" id="SM00529">
    <property type="entry name" value="HTH_DTXR"/>
    <property type="match status" value="1"/>
</dbReference>
<gene>
    <name evidence="14" type="primary">ideR_1</name>
    <name evidence="14" type="ORF">GALL_233200</name>
</gene>
<evidence type="ECO:0000256" key="10">
    <source>
        <dbReference type="ARBA" id="ARBA00023163"/>
    </source>
</evidence>
<sequence length="223" mass="24485">MTEDYLTIIWKTQEWPRDPVSTTEIASILSVTPSSVSANLKKLAREGLIDYEPYGRIDLTPAGREIAVTVVRRHRVLETYLVECLGLSWDEVHGEADALEHAVSDLVLNRMDDLLGNPAFDPHGDPIPRADGTVERVDATRLTEAQTDSRVLVVRISDREPTILRYLEARAISIGTRLRVESRDVEAGSLSVRRASAADGCEEPVDVATGAARAVWVSVDSPG</sequence>
<dbReference type="Gene3D" id="1.10.10.10">
    <property type="entry name" value="Winged helix-like DNA-binding domain superfamily/Winged helix DNA-binding domain"/>
    <property type="match status" value="1"/>
</dbReference>
<evidence type="ECO:0000256" key="5">
    <source>
        <dbReference type="ARBA" id="ARBA00022491"/>
    </source>
</evidence>
<keyword evidence="11" id="KW-0464">Manganese</keyword>
<name>A0A1J5REX8_9ZZZZ</name>
<keyword evidence="8" id="KW-0238">DNA-binding</keyword>
<dbReference type="GO" id="GO:0003677">
    <property type="term" value="F:DNA binding"/>
    <property type="evidence" value="ECO:0007669"/>
    <property type="project" value="UniProtKB-KW"/>
</dbReference>
<reference evidence="14" key="1">
    <citation type="submission" date="2016-10" db="EMBL/GenBank/DDBJ databases">
        <title>Sequence of Gallionella enrichment culture.</title>
        <authorList>
            <person name="Poehlein A."/>
            <person name="Muehling M."/>
            <person name="Daniel R."/>
        </authorList>
    </citation>
    <scope>NUCLEOTIDE SEQUENCE</scope>
</reference>
<dbReference type="InterPro" id="IPR022687">
    <property type="entry name" value="HTH_DTXR"/>
</dbReference>
<keyword evidence="5" id="KW-0678">Repressor</keyword>
<dbReference type="EMBL" id="MLJW01000181">
    <property type="protein sequence ID" value="OIQ94662.1"/>
    <property type="molecule type" value="Genomic_DNA"/>
</dbReference>
<comment type="subcellular location">
    <subcellularLocation>
        <location evidence="1">Cytoplasm</location>
    </subcellularLocation>
</comment>
<keyword evidence="9" id="KW-0010">Activator</keyword>
<dbReference type="InterPro" id="IPR038157">
    <property type="entry name" value="FeoA_core_dom"/>
</dbReference>
<dbReference type="Pfam" id="PF02742">
    <property type="entry name" value="Fe_dep_repr_C"/>
    <property type="match status" value="1"/>
</dbReference>
<dbReference type="PANTHER" id="PTHR33238">
    <property type="entry name" value="IRON (METAL) DEPENDENT REPRESSOR, DTXR FAMILY"/>
    <property type="match status" value="1"/>
</dbReference>
<dbReference type="PANTHER" id="PTHR33238:SF11">
    <property type="entry name" value="TRANSCRIPTIONAL REGULATOR MNTR"/>
    <property type="match status" value="1"/>
</dbReference>
<dbReference type="SMART" id="SM00899">
    <property type="entry name" value="FeoA"/>
    <property type="match status" value="1"/>
</dbReference>
<dbReference type="GO" id="GO:0005737">
    <property type="term" value="C:cytoplasm"/>
    <property type="evidence" value="ECO:0007669"/>
    <property type="project" value="UniProtKB-SubCell"/>
</dbReference>
<evidence type="ECO:0000259" key="13">
    <source>
        <dbReference type="PROSITE" id="PS50944"/>
    </source>
</evidence>
<dbReference type="InterPro" id="IPR050536">
    <property type="entry name" value="DtxR_MntR_Metal-Reg"/>
</dbReference>
<evidence type="ECO:0000256" key="4">
    <source>
        <dbReference type="ARBA" id="ARBA00022490"/>
    </source>
</evidence>
<evidence type="ECO:0000256" key="6">
    <source>
        <dbReference type="ARBA" id="ARBA00023004"/>
    </source>
</evidence>
<keyword evidence="4" id="KW-0963">Cytoplasm</keyword>
<dbReference type="SMART" id="SM00419">
    <property type="entry name" value="HTH_CRP"/>
    <property type="match status" value="1"/>
</dbReference>
<dbReference type="InterPro" id="IPR036421">
    <property type="entry name" value="Fe_dep_repressor_sf"/>
</dbReference>
<dbReference type="InterPro" id="IPR001367">
    <property type="entry name" value="Fe_dep_repressor"/>
</dbReference>
<evidence type="ECO:0000256" key="3">
    <source>
        <dbReference type="ARBA" id="ARBA00011738"/>
    </source>
</evidence>
<dbReference type="PROSITE" id="PS50944">
    <property type="entry name" value="HTH_DTXR"/>
    <property type="match status" value="1"/>
</dbReference>
<comment type="similarity">
    <text evidence="2">Belongs to the DtxR/MntR family.</text>
</comment>
<dbReference type="SUPFAM" id="SSF46785">
    <property type="entry name" value="Winged helix' DNA-binding domain"/>
    <property type="match status" value="1"/>
</dbReference>
<evidence type="ECO:0000256" key="9">
    <source>
        <dbReference type="ARBA" id="ARBA00023159"/>
    </source>
</evidence>
<comment type="caution">
    <text evidence="14">The sequence shown here is derived from an EMBL/GenBank/DDBJ whole genome shotgun (WGS) entry which is preliminary data.</text>
</comment>
<dbReference type="Gene3D" id="2.30.30.90">
    <property type="match status" value="1"/>
</dbReference>
<dbReference type="GO" id="GO:0046914">
    <property type="term" value="F:transition metal ion binding"/>
    <property type="evidence" value="ECO:0007669"/>
    <property type="project" value="InterPro"/>
</dbReference>
<dbReference type="InterPro" id="IPR036390">
    <property type="entry name" value="WH_DNA-bd_sf"/>
</dbReference>
<organism evidence="14">
    <name type="scientific">mine drainage metagenome</name>
    <dbReference type="NCBI Taxonomy" id="410659"/>
    <lineage>
        <taxon>unclassified sequences</taxon>
        <taxon>metagenomes</taxon>
        <taxon>ecological metagenomes</taxon>
    </lineage>
</organism>
<evidence type="ECO:0000256" key="1">
    <source>
        <dbReference type="ARBA" id="ARBA00004496"/>
    </source>
</evidence>
<dbReference type="SUPFAM" id="SSF50037">
    <property type="entry name" value="C-terminal domain of transcriptional repressors"/>
    <property type="match status" value="1"/>
</dbReference>
<dbReference type="AlphaFoldDB" id="A0A1J5REX8"/>
<evidence type="ECO:0000256" key="11">
    <source>
        <dbReference type="ARBA" id="ARBA00023211"/>
    </source>
</evidence>
<evidence type="ECO:0000313" key="14">
    <source>
        <dbReference type="EMBL" id="OIQ94662.1"/>
    </source>
</evidence>
<dbReference type="Pfam" id="PF01325">
    <property type="entry name" value="Fe_dep_repress"/>
    <property type="match status" value="1"/>
</dbReference>